<feature type="compositionally biased region" description="Polar residues" evidence="1">
    <location>
        <begin position="310"/>
        <end position="324"/>
    </location>
</feature>
<feature type="compositionally biased region" description="Basic residues" evidence="1">
    <location>
        <begin position="212"/>
        <end position="229"/>
    </location>
</feature>
<accession>A0A135UTC3</accession>
<evidence type="ECO:0000313" key="2">
    <source>
        <dbReference type="EMBL" id="KXH63654.1"/>
    </source>
</evidence>
<feature type="region of interest" description="Disordered" evidence="1">
    <location>
        <begin position="293"/>
        <end position="324"/>
    </location>
</feature>
<sequence>MRVSLPRSQELPPPNPTPPSDNHNPTLLEDRPELNASPALSALRQESKKWQDSPKEFFAAVPDSVTKYDRNSPVHFIRGTIAFRIRAGEFFRCRKTWGHRGRRAFRAHVARCKTALSSIDHARWLEFGRTTDMILRRHAAGTIVASCLVITDATFRSVPQAEDHPKHREFFEQLDAPEAKQYAEEFAALEKALWDYIVKDYSCLKNKIRTHRSHRTTGRPRPHGAHHNHSCNTLLSDEPHQVVFDSLAKALPPQNTDRSDPVDGQSALVDQRQPPCAIAQSYEHARMLYSTPISQQSPTQQSQQSLSSSVHNPTTPHLYSQSTAEMSSRPACMVQLWPSTNTIPTAPEYIGHLPQQDFATQAVTSTPLPAFDICLAGSQHCSMGSLPTHPHRMQTPLAEQITASPYMAGYEQYQSQASLSTFGRPVHDPSHLRMNVQGQFVAEVPWECVENQDFQGSYHPHAITPNTTITDLSRLRPQLQGPGFGTGSALSNVNESAMMNCTVAFAESETYYLHRQPGGNSQEVDVASTMCTTNMASLGDIRQRIQY</sequence>
<feature type="region of interest" description="Disordered" evidence="1">
    <location>
        <begin position="1"/>
        <end position="37"/>
    </location>
</feature>
<gene>
    <name evidence="2" type="ORF">CNYM01_08413</name>
</gene>
<comment type="caution">
    <text evidence="2">The sequence shown here is derived from an EMBL/GenBank/DDBJ whole genome shotgun (WGS) entry which is preliminary data.</text>
</comment>
<organism evidence="2 3">
    <name type="scientific">Colletotrichum nymphaeae SA-01</name>
    <dbReference type="NCBI Taxonomy" id="1460502"/>
    <lineage>
        <taxon>Eukaryota</taxon>
        <taxon>Fungi</taxon>
        <taxon>Dikarya</taxon>
        <taxon>Ascomycota</taxon>
        <taxon>Pezizomycotina</taxon>
        <taxon>Sordariomycetes</taxon>
        <taxon>Hypocreomycetidae</taxon>
        <taxon>Glomerellales</taxon>
        <taxon>Glomerellaceae</taxon>
        <taxon>Colletotrichum</taxon>
        <taxon>Colletotrichum acutatum species complex</taxon>
    </lineage>
</organism>
<feature type="compositionally biased region" description="Low complexity" evidence="1">
    <location>
        <begin position="293"/>
        <end position="309"/>
    </location>
</feature>
<protein>
    <submittedName>
        <fullName evidence="2">Uncharacterized protein</fullName>
    </submittedName>
</protein>
<dbReference type="OrthoDB" id="10308449at2759"/>
<feature type="region of interest" description="Disordered" evidence="1">
    <location>
        <begin position="212"/>
        <end position="233"/>
    </location>
</feature>
<dbReference type="EMBL" id="JEMN01000167">
    <property type="protein sequence ID" value="KXH63654.1"/>
    <property type="molecule type" value="Genomic_DNA"/>
</dbReference>
<evidence type="ECO:0000313" key="3">
    <source>
        <dbReference type="Proteomes" id="UP000070054"/>
    </source>
</evidence>
<feature type="region of interest" description="Disordered" evidence="1">
    <location>
        <begin position="251"/>
        <end position="273"/>
    </location>
</feature>
<dbReference type="AlphaFoldDB" id="A0A135UTC3"/>
<proteinExistence type="predicted"/>
<reference evidence="2 3" key="1">
    <citation type="submission" date="2014-02" db="EMBL/GenBank/DDBJ databases">
        <title>The genome sequence of Colletotrichum nymphaeae SA-01.</title>
        <authorList>
            <person name="Baroncelli R."/>
            <person name="Thon M.R."/>
        </authorList>
    </citation>
    <scope>NUCLEOTIDE SEQUENCE [LARGE SCALE GENOMIC DNA]</scope>
    <source>
        <strain evidence="2 3">SA-01</strain>
    </source>
</reference>
<evidence type="ECO:0000256" key="1">
    <source>
        <dbReference type="SAM" id="MobiDB-lite"/>
    </source>
</evidence>
<keyword evidence="3" id="KW-1185">Reference proteome</keyword>
<dbReference type="Proteomes" id="UP000070054">
    <property type="component" value="Unassembled WGS sequence"/>
</dbReference>
<name>A0A135UTC3_9PEZI</name>